<dbReference type="Gene3D" id="2.60.40.1530">
    <property type="entry name" value="ntegrin, alpha v. Chain A, domain 4"/>
    <property type="match status" value="1"/>
</dbReference>
<evidence type="ECO:0000256" key="5">
    <source>
        <dbReference type="SAM" id="Phobius"/>
    </source>
</evidence>
<evidence type="ECO:0000256" key="1">
    <source>
        <dbReference type="ARBA" id="ARBA00004479"/>
    </source>
</evidence>
<dbReference type="GO" id="GO:0005178">
    <property type="term" value="F:integrin binding"/>
    <property type="evidence" value="ECO:0007669"/>
    <property type="project" value="TreeGrafter"/>
</dbReference>
<keyword evidence="5" id="KW-0812">Transmembrane</keyword>
<comment type="caution">
    <text evidence="7">The sequence shown here is derived from an EMBL/GenBank/DDBJ whole genome shotgun (WGS) entry which is preliminary data.</text>
</comment>
<dbReference type="AlphaFoldDB" id="A0A553MUM3"/>
<keyword evidence="8" id="KW-1185">Reference proteome</keyword>
<organism evidence="7 8">
    <name type="scientific">Danionella cerebrum</name>
    <dbReference type="NCBI Taxonomy" id="2873325"/>
    <lineage>
        <taxon>Eukaryota</taxon>
        <taxon>Metazoa</taxon>
        <taxon>Chordata</taxon>
        <taxon>Craniata</taxon>
        <taxon>Vertebrata</taxon>
        <taxon>Euteleostomi</taxon>
        <taxon>Actinopterygii</taxon>
        <taxon>Neopterygii</taxon>
        <taxon>Teleostei</taxon>
        <taxon>Ostariophysi</taxon>
        <taxon>Cypriniformes</taxon>
        <taxon>Danionidae</taxon>
        <taxon>Danioninae</taxon>
        <taxon>Danionella</taxon>
    </lineage>
</organism>
<dbReference type="EMBL" id="SRMA01027255">
    <property type="protein sequence ID" value="TRY56891.1"/>
    <property type="molecule type" value="Genomic_DNA"/>
</dbReference>
<dbReference type="STRING" id="623744.A0A553MUM3"/>
<dbReference type="GO" id="GO:0033627">
    <property type="term" value="P:cell adhesion mediated by integrin"/>
    <property type="evidence" value="ECO:0007669"/>
    <property type="project" value="TreeGrafter"/>
</dbReference>
<dbReference type="GO" id="GO:0050900">
    <property type="term" value="P:leukocyte migration"/>
    <property type="evidence" value="ECO:0007669"/>
    <property type="project" value="TreeGrafter"/>
</dbReference>
<evidence type="ECO:0000313" key="7">
    <source>
        <dbReference type="EMBL" id="TRY56891.1"/>
    </source>
</evidence>
<feature type="domain" description="Integrin alpha third immunoglobulin-like" evidence="6">
    <location>
        <begin position="86"/>
        <end position="179"/>
    </location>
</feature>
<reference evidence="7 8" key="1">
    <citation type="journal article" date="2019" name="Sci. Data">
        <title>Hybrid genome assembly and annotation of Danionella translucida.</title>
        <authorList>
            <person name="Kadobianskyi M."/>
            <person name="Schulze L."/>
            <person name="Schuelke M."/>
            <person name="Judkewitz B."/>
        </authorList>
    </citation>
    <scope>NUCLEOTIDE SEQUENCE [LARGE SCALE GENOMIC DNA]</scope>
    <source>
        <strain evidence="7 8">Bolton</strain>
    </source>
</reference>
<keyword evidence="5" id="KW-1133">Transmembrane helix</keyword>
<dbReference type="SUPFAM" id="SSF69179">
    <property type="entry name" value="Integrin domains"/>
    <property type="match status" value="2"/>
</dbReference>
<dbReference type="Pfam" id="PF20806">
    <property type="entry name" value="Integrin_A_Ig_3"/>
    <property type="match status" value="1"/>
</dbReference>
<evidence type="ECO:0000256" key="2">
    <source>
        <dbReference type="ARBA" id="ARBA00023037"/>
    </source>
</evidence>
<keyword evidence="2" id="KW-0401">Integrin</keyword>
<dbReference type="InterPro" id="IPR048286">
    <property type="entry name" value="Integrin_alpha_Ig-like_3"/>
</dbReference>
<accession>A0A553MUM3</accession>
<keyword evidence="4" id="KW-0325">Glycoprotein</keyword>
<dbReference type="InterPro" id="IPR032695">
    <property type="entry name" value="Integrin_dom_sf"/>
</dbReference>
<name>A0A553MUM3_9TELE</name>
<dbReference type="GO" id="GO:0007160">
    <property type="term" value="P:cell-matrix adhesion"/>
    <property type="evidence" value="ECO:0007669"/>
    <property type="project" value="TreeGrafter"/>
</dbReference>
<dbReference type="Proteomes" id="UP000316079">
    <property type="component" value="Unassembled WGS sequence"/>
</dbReference>
<evidence type="ECO:0000256" key="4">
    <source>
        <dbReference type="ARBA" id="ARBA00023180"/>
    </source>
</evidence>
<dbReference type="PANTHER" id="PTHR23220:SF9">
    <property type="entry name" value="INTEGRIN ALPHA-6"/>
    <property type="match status" value="1"/>
</dbReference>
<dbReference type="GO" id="GO:0008305">
    <property type="term" value="C:integrin complex"/>
    <property type="evidence" value="ECO:0007669"/>
    <property type="project" value="TreeGrafter"/>
</dbReference>
<evidence type="ECO:0000256" key="3">
    <source>
        <dbReference type="ARBA" id="ARBA00023136"/>
    </source>
</evidence>
<evidence type="ECO:0000259" key="6">
    <source>
        <dbReference type="Pfam" id="PF20806"/>
    </source>
</evidence>
<protein>
    <recommendedName>
        <fullName evidence="6">Integrin alpha third immunoglobulin-like domain-containing protein</fullName>
    </recommendedName>
</protein>
<comment type="subcellular location">
    <subcellularLocation>
        <location evidence="1">Membrane</location>
        <topology evidence="1">Single-pass type I membrane protein</topology>
    </subcellularLocation>
</comment>
<dbReference type="OrthoDB" id="5317514at2759"/>
<sequence length="337" mass="38392">MQEQRVFCRVKKPQLRVRSKVVWKYGVQHRVGQETQVQCNPNENKTQVDCQLGNPLKRDSEVSMFLMLNTEKLSLRVTSANVTLLLKTLAKPSQLLFGGQPMDEKAMKSVEDIGSLVKYEFRIFNTGRPLKTFGSALLNVQWPKETKEGRRLLYLVQIRDRGKNIIHCTPENAFNPLRLGKCPLEAVDSTATIEILARLWNNTFLELHNLCKTLFLLQEFSLLNYLDIVLDAHLTINGTQENIGIQPSYTKVKLTVFRENKPALLSRVPGWLILLIVITAMLLLALLLYLLCKVKRPQLQNLMLDCISNGICNKENVYKSTATEENLPCLPKDGQLS</sequence>
<gene>
    <name evidence="7" type="ORF">DNTS_031017</name>
</gene>
<keyword evidence="3 5" id="KW-0472">Membrane</keyword>
<dbReference type="PANTHER" id="PTHR23220">
    <property type="entry name" value="INTEGRIN ALPHA"/>
    <property type="match status" value="1"/>
</dbReference>
<evidence type="ECO:0000313" key="8">
    <source>
        <dbReference type="Proteomes" id="UP000316079"/>
    </source>
</evidence>
<dbReference type="GO" id="GO:0009897">
    <property type="term" value="C:external side of plasma membrane"/>
    <property type="evidence" value="ECO:0007669"/>
    <property type="project" value="TreeGrafter"/>
</dbReference>
<dbReference type="GO" id="GO:0007229">
    <property type="term" value="P:integrin-mediated signaling pathway"/>
    <property type="evidence" value="ECO:0007669"/>
    <property type="project" value="UniProtKB-KW"/>
</dbReference>
<feature type="transmembrane region" description="Helical" evidence="5">
    <location>
        <begin position="271"/>
        <end position="292"/>
    </location>
</feature>
<proteinExistence type="predicted"/>
<dbReference type="GO" id="GO:0098609">
    <property type="term" value="P:cell-cell adhesion"/>
    <property type="evidence" value="ECO:0007669"/>
    <property type="project" value="TreeGrafter"/>
</dbReference>